<feature type="chain" id="PRO_5035275276" description="Sulfotransferase domain-containing protein" evidence="2">
    <location>
        <begin position="20"/>
        <end position="359"/>
    </location>
</feature>
<name>A0A8J2SLZ5_9STRA</name>
<feature type="region of interest" description="Disordered" evidence="1">
    <location>
        <begin position="257"/>
        <end position="296"/>
    </location>
</feature>
<gene>
    <name evidence="3" type="ORF">PECAL_3P28980</name>
</gene>
<evidence type="ECO:0000256" key="2">
    <source>
        <dbReference type="SAM" id="SignalP"/>
    </source>
</evidence>
<proteinExistence type="predicted"/>
<accession>A0A8J2SLZ5</accession>
<dbReference type="AlphaFoldDB" id="A0A8J2SLZ5"/>
<reference evidence="3" key="1">
    <citation type="submission" date="2021-11" db="EMBL/GenBank/DDBJ databases">
        <authorList>
            <consortium name="Genoscope - CEA"/>
            <person name="William W."/>
        </authorList>
    </citation>
    <scope>NUCLEOTIDE SEQUENCE</scope>
</reference>
<evidence type="ECO:0000313" key="4">
    <source>
        <dbReference type="Proteomes" id="UP000789595"/>
    </source>
</evidence>
<evidence type="ECO:0008006" key="5">
    <source>
        <dbReference type="Google" id="ProtNLM"/>
    </source>
</evidence>
<protein>
    <recommendedName>
        <fullName evidence="5">Sulfotransferase domain-containing protein</fullName>
    </recommendedName>
</protein>
<dbReference type="Proteomes" id="UP000789595">
    <property type="component" value="Unassembled WGS sequence"/>
</dbReference>
<feature type="signal peptide" evidence="2">
    <location>
        <begin position="1"/>
        <end position="19"/>
    </location>
</feature>
<keyword evidence="4" id="KW-1185">Reference proteome</keyword>
<evidence type="ECO:0000313" key="3">
    <source>
        <dbReference type="EMBL" id="CAH0372843.1"/>
    </source>
</evidence>
<keyword evidence="2" id="KW-0732">Signal</keyword>
<feature type="compositionally biased region" description="Basic residues" evidence="1">
    <location>
        <begin position="277"/>
        <end position="296"/>
    </location>
</feature>
<dbReference type="Gene3D" id="3.40.50.300">
    <property type="entry name" value="P-loop containing nucleotide triphosphate hydrolases"/>
    <property type="match status" value="1"/>
</dbReference>
<dbReference type="InterPro" id="IPR027417">
    <property type="entry name" value="P-loop_NTPase"/>
</dbReference>
<evidence type="ECO:0000256" key="1">
    <source>
        <dbReference type="SAM" id="MobiDB-lite"/>
    </source>
</evidence>
<organism evidence="3 4">
    <name type="scientific">Pelagomonas calceolata</name>
    <dbReference type="NCBI Taxonomy" id="35677"/>
    <lineage>
        <taxon>Eukaryota</taxon>
        <taxon>Sar</taxon>
        <taxon>Stramenopiles</taxon>
        <taxon>Ochrophyta</taxon>
        <taxon>Pelagophyceae</taxon>
        <taxon>Pelagomonadales</taxon>
        <taxon>Pelagomonadaceae</taxon>
        <taxon>Pelagomonas</taxon>
    </lineage>
</organism>
<dbReference type="OrthoDB" id="204822at2759"/>
<dbReference type="EMBL" id="CAKKNE010000003">
    <property type="protein sequence ID" value="CAH0372843.1"/>
    <property type="molecule type" value="Genomic_DNA"/>
</dbReference>
<sequence length="359" mass="39542">MAAPRLAATSFMLAGLAFAGSGAAPAVGRREAAWGARLARKQRCLAAGAGGFYLYHARKAAGTTLRAALQEAARRHRVAYWETEGLSIDPMFLGLRSIITVVSVRDPIRRVLSMYWYEHVGWHDGILHDPAGLRTLRAWVDEWKDDSPWKRDFARRNPGNVYVEVQNYFTKALAGWNAAGAAAAVDAAALSRARAALERFDAIFVVERATWPNHTALLRRALGHDAPLRATLRGAGPRATSSLFSLCARATLMATRRERGGARRRRRGAAAPCAPARARRRRRRRGPRGAQRFRPRPLRLRARARRRAHGARAARAAARWRRGAVRDPAEPAAWVEDGHFPPARAQTPVTALAARECGG</sequence>
<comment type="caution">
    <text evidence="3">The sequence shown here is derived from an EMBL/GenBank/DDBJ whole genome shotgun (WGS) entry which is preliminary data.</text>
</comment>